<dbReference type="InterPro" id="IPR027417">
    <property type="entry name" value="P-loop_NTPase"/>
</dbReference>
<dbReference type="GO" id="GO:0005525">
    <property type="term" value="F:GTP binding"/>
    <property type="evidence" value="ECO:0007669"/>
    <property type="project" value="UniProtKB-KW"/>
</dbReference>
<dbReference type="CDD" id="cd00878">
    <property type="entry name" value="Arf_Arl"/>
    <property type="match status" value="1"/>
</dbReference>
<sequence>MGGFSSRLSRWYAGVSTKETPGKTTILYKLKEGTVVETISTVGVNLEKFRFKKVTLAVLDIGGQEANRPLWRCYMGSMRGVIVVVDSKDAERVDEAAETLHHFVLSYLRNPGTEALLVLANKQDLCGAVDTETLIERLGLRSLQRPWHIHATCATTGEGLSEGLSWLTDKLSR</sequence>
<feature type="binding site" evidence="5">
    <location>
        <position position="41"/>
    </location>
    <ligand>
        <name>Mg(2+)</name>
        <dbReference type="ChEBI" id="CHEBI:18420"/>
    </ligand>
</feature>
<protein>
    <submittedName>
        <fullName evidence="6">ARF/SAR superfamily</fullName>
    </submittedName>
</protein>
<dbReference type="PANTHER" id="PTHR11711">
    <property type="entry name" value="ADP RIBOSYLATION FACTOR-RELATED"/>
    <property type="match status" value="1"/>
</dbReference>
<evidence type="ECO:0000313" key="6">
    <source>
        <dbReference type="EMBL" id="KZV97314.1"/>
    </source>
</evidence>
<feature type="binding site" evidence="5">
    <location>
        <position position="24"/>
    </location>
    <ligand>
        <name>Mg(2+)</name>
        <dbReference type="ChEBI" id="CHEBI:18420"/>
    </ligand>
</feature>
<keyword evidence="3 4" id="KW-0342">GTP-binding</keyword>
<dbReference type="SMART" id="SM00177">
    <property type="entry name" value="ARF"/>
    <property type="match status" value="1"/>
</dbReference>
<dbReference type="PROSITE" id="PS51417">
    <property type="entry name" value="ARF"/>
    <property type="match status" value="1"/>
</dbReference>
<dbReference type="Proteomes" id="UP000077266">
    <property type="component" value="Unassembled WGS sequence"/>
</dbReference>
<evidence type="ECO:0000313" key="7">
    <source>
        <dbReference type="Proteomes" id="UP000077266"/>
    </source>
</evidence>
<keyword evidence="7" id="KW-1185">Reference proteome</keyword>
<name>A0A165L3X8_EXIGL</name>
<evidence type="ECO:0000256" key="5">
    <source>
        <dbReference type="PIRSR" id="PIRSR606689-2"/>
    </source>
</evidence>
<dbReference type="EMBL" id="KV425932">
    <property type="protein sequence ID" value="KZV97314.1"/>
    <property type="molecule type" value="Genomic_DNA"/>
</dbReference>
<keyword evidence="5" id="KW-0460">Magnesium</keyword>
<dbReference type="Gene3D" id="3.40.50.300">
    <property type="entry name" value="P-loop containing nucleotide triphosphate hydrolases"/>
    <property type="match status" value="1"/>
</dbReference>
<dbReference type="PRINTS" id="PR00328">
    <property type="entry name" value="SAR1GTPBP"/>
</dbReference>
<organism evidence="6 7">
    <name type="scientific">Exidia glandulosa HHB12029</name>
    <dbReference type="NCBI Taxonomy" id="1314781"/>
    <lineage>
        <taxon>Eukaryota</taxon>
        <taxon>Fungi</taxon>
        <taxon>Dikarya</taxon>
        <taxon>Basidiomycota</taxon>
        <taxon>Agaricomycotina</taxon>
        <taxon>Agaricomycetes</taxon>
        <taxon>Auriculariales</taxon>
        <taxon>Exidiaceae</taxon>
        <taxon>Exidia</taxon>
    </lineage>
</organism>
<dbReference type="InterPro" id="IPR006689">
    <property type="entry name" value="Small_GTPase_ARF/SAR"/>
</dbReference>
<keyword evidence="5" id="KW-0479">Metal-binding</keyword>
<dbReference type="STRING" id="1314781.A0A165L3X8"/>
<dbReference type="SMART" id="SM00178">
    <property type="entry name" value="SAR"/>
    <property type="match status" value="1"/>
</dbReference>
<comment type="similarity">
    <text evidence="1">Belongs to the small GTPase superfamily. Arf family.</text>
</comment>
<evidence type="ECO:0000256" key="1">
    <source>
        <dbReference type="ARBA" id="ARBA00010290"/>
    </source>
</evidence>
<dbReference type="FunFam" id="3.40.50.300:FF:000412">
    <property type="entry name" value="ADP-ribosylation factor 1"/>
    <property type="match status" value="1"/>
</dbReference>
<evidence type="ECO:0000256" key="3">
    <source>
        <dbReference type="ARBA" id="ARBA00023134"/>
    </source>
</evidence>
<evidence type="ECO:0000256" key="2">
    <source>
        <dbReference type="ARBA" id="ARBA00022741"/>
    </source>
</evidence>
<dbReference type="Pfam" id="PF00025">
    <property type="entry name" value="Arf"/>
    <property type="match status" value="1"/>
</dbReference>
<dbReference type="GO" id="GO:0003924">
    <property type="term" value="F:GTPase activity"/>
    <property type="evidence" value="ECO:0007669"/>
    <property type="project" value="InterPro"/>
</dbReference>
<feature type="binding site" evidence="4">
    <location>
        <begin position="121"/>
        <end position="124"/>
    </location>
    <ligand>
        <name>GTP</name>
        <dbReference type="ChEBI" id="CHEBI:37565"/>
    </ligand>
</feature>
<accession>A0A165L3X8</accession>
<evidence type="ECO:0000256" key="4">
    <source>
        <dbReference type="PIRSR" id="PIRSR606689-1"/>
    </source>
</evidence>
<dbReference type="GO" id="GO:0046872">
    <property type="term" value="F:metal ion binding"/>
    <property type="evidence" value="ECO:0007669"/>
    <property type="project" value="UniProtKB-KW"/>
</dbReference>
<proteinExistence type="inferred from homology"/>
<dbReference type="AlphaFoldDB" id="A0A165L3X8"/>
<feature type="binding site" evidence="4">
    <location>
        <position position="63"/>
    </location>
    <ligand>
        <name>GTP</name>
        <dbReference type="ChEBI" id="CHEBI:37565"/>
    </ligand>
</feature>
<dbReference type="SUPFAM" id="SSF52540">
    <property type="entry name" value="P-loop containing nucleoside triphosphate hydrolases"/>
    <property type="match status" value="1"/>
</dbReference>
<gene>
    <name evidence="6" type="ORF">EXIGLDRAFT_384012</name>
</gene>
<keyword evidence="2 4" id="KW-0547">Nucleotide-binding</keyword>
<dbReference type="GO" id="GO:0030010">
    <property type="term" value="P:establishment of cell polarity"/>
    <property type="evidence" value="ECO:0007669"/>
    <property type="project" value="UniProtKB-ARBA"/>
</dbReference>
<dbReference type="OrthoDB" id="2011769at2759"/>
<dbReference type="InParanoid" id="A0A165L3X8"/>
<reference evidence="6 7" key="1">
    <citation type="journal article" date="2016" name="Mol. Biol. Evol.">
        <title>Comparative Genomics of Early-Diverging Mushroom-Forming Fungi Provides Insights into the Origins of Lignocellulose Decay Capabilities.</title>
        <authorList>
            <person name="Nagy L.G."/>
            <person name="Riley R."/>
            <person name="Tritt A."/>
            <person name="Adam C."/>
            <person name="Daum C."/>
            <person name="Floudas D."/>
            <person name="Sun H."/>
            <person name="Yadav J.S."/>
            <person name="Pangilinan J."/>
            <person name="Larsson K.H."/>
            <person name="Matsuura K."/>
            <person name="Barry K."/>
            <person name="Labutti K."/>
            <person name="Kuo R."/>
            <person name="Ohm R.A."/>
            <person name="Bhattacharya S.S."/>
            <person name="Shirouzu T."/>
            <person name="Yoshinaga Y."/>
            <person name="Martin F.M."/>
            <person name="Grigoriev I.V."/>
            <person name="Hibbett D.S."/>
        </authorList>
    </citation>
    <scope>NUCLEOTIDE SEQUENCE [LARGE SCALE GENOMIC DNA]</scope>
    <source>
        <strain evidence="6 7">HHB12029</strain>
    </source>
</reference>
<dbReference type="InterPro" id="IPR024156">
    <property type="entry name" value="Small_GTPase_ARF"/>
</dbReference>